<dbReference type="Proteomes" id="UP000286235">
    <property type="component" value="Unassembled WGS sequence"/>
</dbReference>
<dbReference type="AlphaFoldDB" id="A0A420VFE7"/>
<sequence>MRLKNKRHFIHDGKEPFWEAFEEFLMETFDYDPTDHKLVINGDGASWITACREYFKIALFFRDLCITSASFTTYSYPSCLGDNKFNIVLTIDTSYDKNIKN</sequence>
<accession>A0A420VFE7</accession>
<keyword evidence="3" id="KW-1185">Reference proteome</keyword>
<dbReference type="Pfam" id="PF06782">
    <property type="entry name" value="UPF0236"/>
    <property type="match status" value="1"/>
</dbReference>
<dbReference type="InterPro" id="IPR009620">
    <property type="entry name" value="UPF0236"/>
</dbReference>
<comment type="caution">
    <text evidence="2">The sequence shown here is derived from an EMBL/GenBank/DDBJ whole genome shotgun (WGS) entry which is preliminary data.</text>
</comment>
<proteinExistence type="inferred from homology"/>
<protein>
    <submittedName>
        <fullName evidence="2">Uncharacterized protein family (UPF0236)</fullName>
    </submittedName>
</protein>
<evidence type="ECO:0000256" key="1">
    <source>
        <dbReference type="ARBA" id="ARBA00006539"/>
    </source>
</evidence>
<dbReference type="EMBL" id="AZRV01000019">
    <property type="protein sequence ID" value="RKO62412.1"/>
    <property type="molecule type" value="Genomic_DNA"/>
</dbReference>
<evidence type="ECO:0000313" key="2">
    <source>
        <dbReference type="EMBL" id="RKO62412.1"/>
    </source>
</evidence>
<comment type="similarity">
    <text evidence="1">Belongs to the UPF0236 family.</text>
</comment>
<reference evidence="2 3" key="1">
    <citation type="submission" date="2013-12" db="EMBL/GenBank/DDBJ databases">
        <title>Genome and proteome characterization of Caldibacillus debilis GB1 derived from a cellulolytic aero-tolerant co-culture.</title>
        <authorList>
            <person name="Wushke S.T."/>
            <person name="Zhang X."/>
            <person name="Fristensky B."/>
            <person name="Wilkins J.A."/>
            <person name="Levin D.B."/>
            <person name="Sparling R."/>
        </authorList>
    </citation>
    <scope>NUCLEOTIDE SEQUENCE [LARGE SCALE GENOMIC DNA]</scope>
    <source>
        <strain evidence="2 3">GB1</strain>
    </source>
</reference>
<name>A0A420VFE7_9BACI</name>
<organism evidence="2 3">
    <name type="scientific">Caldibacillus debilis GB1</name>
    <dbReference type="NCBI Taxonomy" id="1339248"/>
    <lineage>
        <taxon>Bacteria</taxon>
        <taxon>Bacillati</taxon>
        <taxon>Bacillota</taxon>
        <taxon>Bacilli</taxon>
        <taxon>Bacillales</taxon>
        <taxon>Bacillaceae</taxon>
        <taxon>Caldibacillus</taxon>
    </lineage>
</organism>
<evidence type="ECO:0000313" key="3">
    <source>
        <dbReference type="Proteomes" id="UP000286235"/>
    </source>
</evidence>
<gene>
    <name evidence="2" type="ORF">Cdeb_03315</name>
</gene>